<gene>
    <name evidence="9 10" type="primary">secE</name>
    <name evidence="10" type="ORF">NC998_00980</name>
</gene>
<dbReference type="PANTHER" id="PTHR33910">
    <property type="entry name" value="PROTEIN TRANSLOCASE SUBUNIT SECE"/>
    <property type="match status" value="1"/>
</dbReference>
<dbReference type="InterPro" id="IPR005807">
    <property type="entry name" value="SecE_bac"/>
</dbReference>
<keyword evidence="7 9" id="KW-0811">Translocation</keyword>
<dbReference type="NCBIfam" id="TIGR00964">
    <property type="entry name" value="secE_bact"/>
    <property type="match status" value="1"/>
</dbReference>
<evidence type="ECO:0000256" key="2">
    <source>
        <dbReference type="ARBA" id="ARBA00022448"/>
    </source>
</evidence>
<reference evidence="10 11" key="1">
    <citation type="submission" date="2022-04" db="EMBL/GenBank/DDBJ databases">
        <title>Positive selection, recombination, and allopatry shape intraspecific diversity of widespread and dominant cyanobacteria.</title>
        <authorList>
            <person name="Wei J."/>
            <person name="Shu W."/>
            <person name="Hu C."/>
        </authorList>
    </citation>
    <scope>NUCLEOTIDE SEQUENCE [LARGE SCALE GENOMIC DNA]</scope>
    <source>
        <strain evidence="10 11">GB2-A4</strain>
    </source>
</reference>
<evidence type="ECO:0000256" key="6">
    <source>
        <dbReference type="ARBA" id="ARBA00022989"/>
    </source>
</evidence>
<accession>A0ABV0J1K6</accession>
<dbReference type="HAMAP" id="MF_00422">
    <property type="entry name" value="SecE"/>
    <property type="match status" value="1"/>
</dbReference>
<dbReference type="EMBL" id="JAMPKM010000001">
    <property type="protein sequence ID" value="MEP0815666.1"/>
    <property type="molecule type" value="Genomic_DNA"/>
</dbReference>
<comment type="caution">
    <text evidence="10">The sequence shown here is derived from an EMBL/GenBank/DDBJ whole genome shotgun (WGS) entry which is preliminary data.</text>
</comment>
<feature type="transmembrane region" description="Helical" evidence="9">
    <location>
        <begin position="40"/>
        <end position="61"/>
    </location>
</feature>
<dbReference type="PROSITE" id="PS01067">
    <property type="entry name" value="SECE_SEC61G"/>
    <property type="match status" value="1"/>
</dbReference>
<evidence type="ECO:0000256" key="7">
    <source>
        <dbReference type="ARBA" id="ARBA00023010"/>
    </source>
</evidence>
<proteinExistence type="inferred from homology"/>
<evidence type="ECO:0000256" key="4">
    <source>
        <dbReference type="ARBA" id="ARBA00022692"/>
    </source>
</evidence>
<comment type="subunit">
    <text evidence="9">Component of the Sec protein translocase complex. Heterotrimer consisting of SecY, SecE and SecG subunits. The heterotrimers can form oligomers, although 1 heterotrimer is thought to be able to translocate proteins. Interacts with the ribosome. Interacts with SecDF, and other proteins may be involved. Interacts with SecA.</text>
</comment>
<keyword evidence="9" id="KW-0793">Thylakoid</keyword>
<dbReference type="Pfam" id="PF00584">
    <property type="entry name" value="SecE"/>
    <property type="match status" value="1"/>
</dbReference>
<keyword evidence="5 9" id="KW-0653">Protein transport</keyword>
<evidence type="ECO:0000313" key="10">
    <source>
        <dbReference type="EMBL" id="MEP0815666.1"/>
    </source>
</evidence>
<dbReference type="Gene3D" id="1.20.5.1030">
    <property type="entry name" value="Preprotein translocase secy subunit"/>
    <property type="match status" value="1"/>
</dbReference>
<evidence type="ECO:0000313" key="11">
    <source>
        <dbReference type="Proteomes" id="UP001464891"/>
    </source>
</evidence>
<keyword evidence="3 9" id="KW-1003">Cell membrane</keyword>
<dbReference type="InterPro" id="IPR001901">
    <property type="entry name" value="Translocase_SecE/Sec61-g"/>
</dbReference>
<keyword evidence="6 9" id="KW-1133">Transmembrane helix</keyword>
<dbReference type="Proteomes" id="UP001464891">
    <property type="component" value="Unassembled WGS sequence"/>
</dbReference>
<dbReference type="InterPro" id="IPR038379">
    <property type="entry name" value="SecE_sf"/>
</dbReference>
<evidence type="ECO:0000256" key="5">
    <source>
        <dbReference type="ARBA" id="ARBA00022927"/>
    </source>
</evidence>
<dbReference type="PANTHER" id="PTHR33910:SF1">
    <property type="entry name" value="PROTEIN TRANSLOCASE SUBUNIT SECE"/>
    <property type="match status" value="1"/>
</dbReference>
<dbReference type="RefSeq" id="WP_190431212.1">
    <property type="nucleotide sequence ID" value="NZ_JAMPKM010000001.1"/>
</dbReference>
<sequence>MAKKDEVETQEKSSGFDAVGFFKESKEELDKVVWPSRQQLVSESLAVLLMVTLSATLIYLVDNFFDWVAGKVF</sequence>
<name>A0ABV0J1K6_9CYAN</name>
<keyword evidence="9" id="KW-0997">Cell inner membrane</keyword>
<organism evidence="10 11">
    <name type="scientific">Trichocoleus desertorum GB2-A4</name>
    <dbReference type="NCBI Taxonomy" id="2933944"/>
    <lineage>
        <taxon>Bacteria</taxon>
        <taxon>Bacillati</taxon>
        <taxon>Cyanobacteriota</taxon>
        <taxon>Cyanophyceae</taxon>
        <taxon>Leptolyngbyales</taxon>
        <taxon>Trichocoleusaceae</taxon>
        <taxon>Trichocoleus</taxon>
    </lineage>
</organism>
<evidence type="ECO:0000256" key="1">
    <source>
        <dbReference type="ARBA" id="ARBA00004370"/>
    </source>
</evidence>
<comment type="function">
    <text evidence="9">Essential subunit of the Sec protein translocation channel SecYEG. Clamps together the 2 halves of SecY. May contact the channel plug during translocation.</text>
</comment>
<keyword evidence="11" id="KW-1185">Reference proteome</keyword>
<keyword evidence="2 9" id="KW-0813">Transport</keyword>
<evidence type="ECO:0000256" key="3">
    <source>
        <dbReference type="ARBA" id="ARBA00022475"/>
    </source>
</evidence>
<keyword evidence="4 9" id="KW-0812">Transmembrane</keyword>
<comment type="similarity">
    <text evidence="9">Belongs to the SecE/SEC61-gamma family.</text>
</comment>
<keyword evidence="8 9" id="KW-0472">Membrane</keyword>
<evidence type="ECO:0000256" key="8">
    <source>
        <dbReference type="ARBA" id="ARBA00023136"/>
    </source>
</evidence>
<evidence type="ECO:0000256" key="9">
    <source>
        <dbReference type="HAMAP-Rule" id="MF_00422"/>
    </source>
</evidence>
<protein>
    <recommendedName>
        <fullName evidence="9">Protein translocase subunit SecE</fullName>
    </recommendedName>
</protein>
<comment type="subcellular location">
    <subcellularLocation>
        <location evidence="9">Cell inner membrane</location>
        <topology evidence="9">Single-pass membrane protein</topology>
    </subcellularLocation>
    <subcellularLocation>
        <location evidence="9">Cellular thylakoid membrane</location>
        <topology evidence="9">Single-pass membrane protein</topology>
    </subcellularLocation>
    <subcellularLocation>
        <location evidence="1">Membrane</location>
    </subcellularLocation>
</comment>